<feature type="signal peptide" evidence="2">
    <location>
        <begin position="1"/>
        <end position="21"/>
    </location>
</feature>
<organism evidence="3 4">
    <name type="scientific">Bugula neritina</name>
    <name type="common">Brown bryozoan</name>
    <name type="synonym">Sertularia neritina</name>
    <dbReference type="NCBI Taxonomy" id="10212"/>
    <lineage>
        <taxon>Eukaryota</taxon>
        <taxon>Metazoa</taxon>
        <taxon>Spiralia</taxon>
        <taxon>Lophotrochozoa</taxon>
        <taxon>Bryozoa</taxon>
        <taxon>Gymnolaemata</taxon>
        <taxon>Cheilostomatida</taxon>
        <taxon>Flustrina</taxon>
        <taxon>Buguloidea</taxon>
        <taxon>Bugulidae</taxon>
        <taxon>Bugula</taxon>
    </lineage>
</organism>
<protein>
    <recommendedName>
        <fullName evidence="5">C-type lectin domain-containing protein</fullName>
    </recommendedName>
</protein>
<evidence type="ECO:0000313" key="4">
    <source>
        <dbReference type="Proteomes" id="UP000593567"/>
    </source>
</evidence>
<name>A0A7J7JYN9_BUGNE</name>
<keyword evidence="2" id="KW-0732">Signal</keyword>
<keyword evidence="1" id="KW-1133">Transmembrane helix</keyword>
<dbReference type="AlphaFoldDB" id="A0A7J7JYN9"/>
<sequence>MMCFGLGCMMMELFMPGMVEILAPLSSSISADENACSKGWEWNAVTNTCIKYIPSAMAKPNYFSARDHCISLGGSLYNIDTKEKEFLLYNIMYTRSVKPYSVWVLDTECLEILNPYLFKILSIADIRSVGNCYAVKPYICEKAAILPDSRDYKVELDSSLIKGGGLNCLLNAAGPEAIPAENIYYINSYGEVHHKPTIGFPIPDQLAGTFQCAVWSNALRDYVYSNAVTIDNDGTQYPMTVTFPLKDEVMDNTHSVIEYYPMAVAQLPSVKSTLEKALQRTKDIIADAINCPGCTNAYVNKNTTVTYQRLNIVRPYTNKKGIIVSANIAFGSMILGGVGSSTTTPNRPGNWSILDKYFVESLIYVLNLTSSDAALVKVALPGRCKEEVMYIESVSTNVTLPTTNVFGAVKVSICGFSGKPVVTAMCGKSAEGARWVITEIEPCDKEVVSEVSYKLRNLSLIPAKSSNVVGLLNETSTLITEDLSAADVAYVSIILDNAKDALIAKEDVTEYLAFMLHAFMNQDLTRDEGEEEKLEYKVLSIISLVGLAISIAALGLVILTAVMYK</sequence>
<gene>
    <name evidence="3" type="ORF">EB796_010648</name>
</gene>
<evidence type="ECO:0000256" key="1">
    <source>
        <dbReference type="SAM" id="Phobius"/>
    </source>
</evidence>
<keyword evidence="1" id="KW-0812">Transmembrane</keyword>
<reference evidence="3" key="1">
    <citation type="submission" date="2020-06" db="EMBL/GenBank/DDBJ databases">
        <title>Draft genome of Bugula neritina, a colonial animal packing powerful symbionts and potential medicines.</title>
        <authorList>
            <person name="Rayko M."/>
        </authorList>
    </citation>
    <scope>NUCLEOTIDE SEQUENCE [LARGE SCALE GENOMIC DNA]</scope>
    <source>
        <strain evidence="3">Kwan_BN1</strain>
    </source>
</reference>
<dbReference type="Gene3D" id="3.10.100.10">
    <property type="entry name" value="Mannose-Binding Protein A, subunit A"/>
    <property type="match status" value="1"/>
</dbReference>
<evidence type="ECO:0000313" key="3">
    <source>
        <dbReference type="EMBL" id="KAF6031053.1"/>
    </source>
</evidence>
<dbReference type="InterPro" id="IPR016186">
    <property type="entry name" value="C-type_lectin-like/link_sf"/>
</dbReference>
<keyword evidence="4" id="KW-1185">Reference proteome</keyword>
<proteinExistence type="predicted"/>
<evidence type="ECO:0008006" key="5">
    <source>
        <dbReference type="Google" id="ProtNLM"/>
    </source>
</evidence>
<dbReference type="Proteomes" id="UP000593567">
    <property type="component" value="Unassembled WGS sequence"/>
</dbReference>
<dbReference type="SUPFAM" id="SSF56436">
    <property type="entry name" value="C-type lectin-like"/>
    <property type="match status" value="1"/>
</dbReference>
<feature type="chain" id="PRO_5029851103" description="C-type lectin domain-containing protein" evidence="2">
    <location>
        <begin position="22"/>
        <end position="565"/>
    </location>
</feature>
<keyword evidence="1" id="KW-0472">Membrane</keyword>
<dbReference type="EMBL" id="VXIV02001642">
    <property type="protein sequence ID" value="KAF6031053.1"/>
    <property type="molecule type" value="Genomic_DNA"/>
</dbReference>
<dbReference type="InterPro" id="IPR016187">
    <property type="entry name" value="CTDL_fold"/>
</dbReference>
<accession>A0A7J7JYN9</accession>
<evidence type="ECO:0000256" key="2">
    <source>
        <dbReference type="SAM" id="SignalP"/>
    </source>
</evidence>
<feature type="transmembrane region" description="Helical" evidence="1">
    <location>
        <begin position="541"/>
        <end position="564"/>
    </location>
</feature>
<comment type="caution">
    <text evidence="3">The sequence shown here is derived from an EMBL/GenBank/DDBJ whole genome shotgun (WGS) entry which is preliminary data.</text>
</comment>